<feature type="transmembrane region" description="Helical" evidence="1">
    <location>
        <begin position="37"/>
        <end position="60"/>
    </location>
</feature>
<reference evidence="2" key="1">
    <citation type="submission" date="2021-03" db="EMBL/GenBank/DDBJ databases">
        <authorList>
            <consortium name="Genoscope - CEA"/>
            <person name="William W."/>
        </authorList>
    </citation>
    <scope>NUCLEOTIDE SEQUENCE</scope>
    <source>
        <strain evidence="2">Doubled-haploid Pahang</strain>
    </source>
</reference>
<proteinExistence type="predicted"/>
<keyword evidence="1" id="KW-0812">Transmembrane</keyword>
<dbReference type="AlphaFoldDB" id="A0A8D7ABS0"/>
<feature type="transmembrane region" description="Helical" evidence="1">
    <location>
        <begin position="81"/>
        <end position="104"/>
    </location>
</feature>
<name>A0A8D7ABS0_MUSAM</name>
<evidence type="ECO:0000256" key="1">
    <source>
        <dbReference type="SAM" id="Phobius"/>
    </source>
</evidence>
<organism evidence="2">
    <name type="scientific">Musa acuminata subsp. malaccensis</name>
    <name type="common">Wild banana</name>
    <name type="synonym">Musa malaccensis</name>
    <dbReference type="NCBI Taxonomy" id="214687"/>
    <lineage>
        <taxon>Eukaryota</taxon>
        <taxon>Viridiplantae</taxon>
        <taxon>Streptophyta</taxon>
        <taxon>Embryophyta</taxon>
        <taxon>Tracheophyta</taxon>
        <taxon>Spermatophyta</taxon>
        <taxon>Magnoliopsida</taxon>
        <taxon>Liliopsida</taxon>
        <taxon>Zingiberales</taxon>
        <taxon>Musaceae</taxon>
        <taxon>Musa</taxon>
    </lineage>
</organism>
<keyword evidence="1" id="KW-1133">Transmembrane helix</keyword>
<gene>
    <name evidence="2" type="ORF">GSMUA_164580.1</name>
</gene>
<keyword evidence="1" id="KW-0472">Membrane</keyword>
<dbReference type="EMBL" id="HG996471">
    <property type="protein sequence ID" value="CAG1846663.1"/>
    <property type="molecule type" value="Genomic_DNA"/>
</dbReference>
<accession>A0A8D7ABS0</accession>
<protein>
    <submittedName>
        <fullName evidence="2">(wild Malaysian banana) hypothetical protein</fullName>
    </submittedName>
</protein>
<evidence type="ECO:0000313" key="2">
    <source>
        <dbReference type="EMBL" id="CAG1846663.1"/>
    </source>
</evidence>
<sequence length="130" mass="14877">MDVNNEIVSICSGGQPYLLWWYKLIQKPYEEGDGRGLKLVCISVLLPVILVAGQFLCFLLHKLKSFTVSCQQLRRTSMRLFLRDLSLICLWSKGGFFTIMLQFWSCFYAFGSVATIPSFSQTSTNLQNIF</sequence>